<evidence type="ECO:0000313" key="1">
    <source>
        <dbReference type="EMBL" id="MDN4165990.1"/>
    </source>
</evidence>
<evidence type="ECO:0008006" key="3">
    <source>
        <dbReference type="Google" id="ProtNLM"/>
    </source>
</evidence>
<evidence type="ECO:0000313" key="2">
    <source>
        <dbReference type="Proteomes" id="UP001168552"/>
    </source>
</evidence>
<dbReference type="Proteomes" id="UP001168552">
    <property type="component" value="Unassembled WGS sequence"/>
</dbReference>
<dbReference type="RefSeq" id="WP_320004525.1">
    <property type="nucleotide sequence ID" value="NZ_JAUHJS010000005.1"/>
</dbReference>
<dbReference type="EMBL" id="JAUHJS010000005">
    <property type="protein sequence ID" value="MDN4165990.1"/>
    <property type="molecule type" value="Genomic_DNA"/>
</dbReference>
<keyword evidence="2" id="KW-1185">Reference proteome</keyword>
<comment type="caution">
    <text evidence="1">The sequence shown here is derived from an EMBL/GenBank/DDBJ whole genome shotgun (WGS) entry which is preliminary data.</text>
</comment>
<organism evidence="1 2">
    <name type="scientific">Shiella aurantiaca</name>
    <dbReference type="NCBI Taxonomy" id="3058365"/>
    <lineage>
        <taxon>Bacteria</taxon>
        <taxon>Pseudomonadati</taxon>
        <taxon>Bacteroidota</taxon>
        <taxon>Cytophagia</taxon>
        <taxon>Cytophagales</taxon>
        <taxon>Shiellaceae</taxon>
        <taxon>Shiella</taxon>
    </lineage>
</organism>
<gene>
    <name evidence="1" type="ORF">QWY31_10785</name>
</gene>
<proteinExistence type="predicted"/>
<name>A0ABT8F6A5_9BACT</name>
<reference evidence="1" key="1">
    <citation type="submission" date="2023-06" db="EMBL/GenBank/DDBJ databases">
        <title>Cytophagales bacterium Strain LB-30, isolated from soil.</title>
        <authorList>
            <person name="Liu B."/>
        </authorList>
    </citation>
    <scope>NUCLEOTIDE SEQUENCE</scope>
    <source>
        <strain evidence="1">LB-30</strain>
    </source>
</reference>
<protein>
    <recommendedName>
        <fullName evidence="3">Transposase</fullName>
    </recommendedName>
</protein>
<sequence length="84" mass="10322">MSRSDFFTLPLHDKVQQLYERGSFVTAIRYYRYKVNLYQMDTNLVEVFFNHKEDRIEKIELLPRYHSRMKFYSDQVILPPNLLD</sequence>
<accession>A0ABT8F6A5</accession>